<protein>
    <submittedName>
        <fullName evidence="1">Putative metallophosphoesterase YhaO</fullName>
    </submittedName>
</protein>
<gene>
    <name evidence="1" type="primary">yhaO_1</name>
    <name evidence="1" type="ORF">Spa11_09800</name>
</gene>
<dbReference type="AlphaFoldDB" id="A0A518K4S9"/>
<dbReference type="PANTHER" id="PTHR30337:SF7">
    <property type="entry name" value="PHOSPHOESTERASE"/>
    <property type="match status" value="1"/>
</dbReference>
<dbReference type="InterPro" id="IPR029052">
    <property type="entry name" value="Metallo-depent_PP-like"/>
</dbReference>
<sequence>MATQPVRLVHASDLRLDRPLYGLTDAPPELRALLRDAPLEAAERVFETTLAEEADALVLAGDVLDARRASPRVVSFLLNQFARLEKRGTRVFWSGGELDPPDAWPRTERLPDNVTVFPIGRVESHELKRGNSVIAVVQGVSKPADREVDASGFRRDAHGRFTVGVAYGTSDAPGKEGDRVDYMALGGRSRRATVDHEPGVAHYAGSPQGRCPADQGPSGCTVVQVDESGKAKTRFVAADVVRWNDETVEFTAGVTGDQLKARLRERLDKLRGRAQGVHQLVAWRLEGVGPIVAQLRADGLCGELLADLQKHAGREKPLCWTYAVTCRSRYEPPHEQLDQETILGDLLRQVDVMRSNEAFVLDLSEMLPKPLPDPSLASMGQTQTATQRVDLFNDAAKLGVALMTEEA</sequence>
<dbReference type="Proteomes" id="UP000316426">
    <property type="component" value="Chromosome"/>
</dbReference>
<dbReference type="PANTHER" id="PTHR30337">
    <property type="entry name" value="COMPONENT OF ATP-DEPENDENT DSDNA EXONUCLEASE"/>
    <property type="match status" value="1"/>
</dbReference>
<accession>A0A518K4S9</accession>
<dbReference type="SUPFAM" id="SSF56300">
    <property type="entry name" value="Metallo-dependent phosphatases"/>
    <property type="match status" value="1"/>
</dbReference>
<dbReference type="Gene3D" id="3.60.21.10">
    <property type="match status" value="1"/>
</dbReference>
<evidence type="ECO:0000313" key="2">
    <source>
        <dbReference type="Proteomes" id="UP000316426"/>
    </source>
</evidence>
<dbReference type="KEGG" id="bmei:Spa11_09800"/>
<dbReference type="RefSeq" id="WP_145108682.1">
    <property type="nucleotide sequence ID" value="NZ_CP036349.1"/>
</dbReference>
<keyword evidence="2" id="KW-1185">Reference proteome</keyword>
<evidence type="ECO:0000313" key="1">
    <source>
        <dbReference type="EMBL" id="QDV72798.1"/>
    </source>
</evidence>
<reference evidence="1 2" key="1">
    <citation type="submission" date="2019-02" db="EMBL/GenBank/DDBJ databases">
        <title>Deep-cultivation of Planctomycetes and their phenomic and genomic characterization uncovers novel biology.</title>
        <authorList>
            <person name="Wiegand S."/>
            <person name="Jogler M."/>
            <person name="Boedeker C."/>
            <person name="Pinto D."/>
            <person name="Vollmers J."/>
            <person name="Rivas-Marin E."/>
            <person name="Kohn T."/>
            <person name="Peeters S.H."/>
            <person name="Heuer A."/>
            <person name="Rast P."/>
            <person name="Oberbeckmann S."/>
            <person name="Bunk B."/>
            <person name="Jeske O."/>
            <person name="Meyerdierks A."/>
            <person name="Storesund J.E."/>
            <person name="Kallscheuer N."/>
            <person name="Luecker S."/>
            <person name="Lage O.M."/>
            <person name="Pohl T."/>
            <person name="Merkel B.J."/>
            <person name="Hornburger P."/>
            <person name="Mueller R.-W."/>
            <person name="Bruemmer F."/>
            <person name="Labrenz M."/>
            <person name="Spormann A.M."/>
            <person name="Op den Camp H."/>
            <person name="Overmann J."/>
            <person name="Amann R."/>
            <person name="Jetten M.S.M."/>
            <person name="Mascher T."/>
            <person name="Medema M.H."/>
            <person name="Devos D.P."/>
            <person name="Kaster A.-K."/>
            <person name="Ovreas L."/>
            <person name="Rohde M."/>
            <person name="Galperin M.Y."/>
            <person name="Jogler C."/>
        </authorList>
    </citation>
    <scope>NUCLEOTIDE SEQUENCE [LARGE SCALE GENOMIC DNA]</scope>
    <source>
        <strain evidence="1 2">Spa11</strain>
    </source>
</reference>
<proteinExistence type="predicted"/>
<organism evidence="1 2">
    <name type="scientific">Botrimarina mediterranea</name>
    <dbReference type="NCBI Taxonomy" id="2528022"/>
    <lineage>
        <taxon>Bacteria</taxon>
        <taxon>Pseudomonadati</taxon>
        <taxon>Planctomycetota</taxon>
        <taxon>Planctomycetia</taxon>
        <taxon>Pirellulales</taxon>
        <taxon>Lacipirellulaceae</taxon>
        <taxon>Botrimarina</taxon>
    </lineage>
</organism>
<dbReference type="EMBL" id="CP036349">
    <property type="protein sequence ID" value="QDV72798.1"/>
    <property type="molecule type" value="Genomic_DNA"/>
</dbReference>
<dbReference type="InterPro" id="IPR050535">
    <property type="entry name" value="DNA_Repair-Maintenance_Comp"/>
</dbReference>
<name>A0A518K4S9_9BACT</name>